<proteinExistence type="predicted"/>
<dbReference type="GeneID" id="89924647"/>
<dbReference type="RefSeq" id="XP_064661896.1">
    <property type="nucleotide sequence ID" value="XM_064800557.1"/>
</dbReference>
<dbReference type="AlphaFoldDB" id="A0AAV9PLI4"/>
<sequence length="215" mass="24501">MAVTPTSPTILSLPRELRDQVYGYALLEPIVSVTPKLHHAPDFQNYPPATQPGITKTNRQLREETLPLFYSLNTFHMGLGNRTDRPLTKRWLRSLNADNIRHLRRIQLATWTTTCLGNETGELWFWYVVGEVDLVSGGVEVETLFWENVDGHSLVPVKGNRDVLKARQSVEMIRSVLGSWAVGGVDREGIERLMESFDGVCRRRDLPLVDRSDEF</sequence>
<keyword evidence="2" id="KW-1185">Reference proteome</keyword>
<dbReference type="EMBL" id="JAVRRT010000004">
    <property type="protein sequence ID" value="KAK5173178.1"/>
    <property type="molecule type" value="Genomic_DNA"/>
</dbReference>
<dbReference type="Proteomes" id="UP001337655">
    <property type="component" value="Unassembled WGS sequence"/>
</dbReference>
<dbReference type="PANTHER" id="PTHR42085:SF1">
    <property type="entry name" value="F-BOX DOMAIN-CONTAINING PROTEIN"/>
    <property type="match status" value="1"/>
</dbReference>
<dbReference type="PANTHER" id="PTHR42085">
    <property type="entry name" value="F-BOX DOMAIN-CONTAINING PROTEIN"/>
    <property type="match status" value="1"/>
</dbReference>
<comment type="caution">
    <text evidence="1">The sequence shown here is derived from an EMBL/GenBank/DDBJ whole genome shotgun (WGS) entry which is preliminary data.</text>
</comment>
<evidence type="ECO:0000313" key="2">
    <source>
        <dbReference type="Proteomes" id="UP001337655"/>
    </source>
</evidence>
<dbReference type="InterPro" id="IPR038883">
    <property type="entry name" value="AN11006-like"/>
</dbReference>
<protein>
    <submittedName>
        <fullName evidence="1">Uncharacterized protein</fullName>
    </submittedName>
</protein>
<gene>
    <name evidence="1" type="ORF">LTR77_003300</name>
</gene>
<name>A0AAV9PLI4_9PEZI</name>
<organism evidence="1 2">
    <name type="scientific">Saxophila tyrrhenica</name>
    <dbReference type="NCBI Taxonomy" id="1690608"/>
    <lineage>
        <taxon>Eukaryota</taxon>
        <taxon>Fungi</taxon>
        <taxon>Dikarya</taxon>
        <taxon>Ascomycota</taxon>
        <taxon>Pezizomycotina</taxon>
        <taxon>Dothideomycetes</taxon>
        <taxon>Dothideomycetidae</taxon>
        <taxon>Mycosphaerellales</taxon>
        <taxon>Extremaceae</taxon>
        <taxon>Saxophila</taxon>
    </lineage>
</organism>
<reference evidence="1 2" key="1">
    <citation type="submission" date="2023-08" db="EMBL/GenBank/DDBJ databases">
        <title>Black Yeasts Isolated from many extreme environments.</title>
        <authorList>
            <person name="Coleine C."/>
            <person name="Stajich J.E."/>
            <person name="Selbmann L."/>
        </authorList>
    </citation>
    <scope>NUCLEOTIDE SEQUENCE [LARGE SCALE GENOMIC DNA]</scope>
    <source>
        <strain evidence="1 2">CCFEE 5935</strain>
    </source>
</reference>
<accession>A0AAV9PLI4</accession>
<evidence type="ECO:0000313" key="1">
    <source>
        <dbReference type="EMBL" id="KAK5173178.1"/>
    </source>
</evidence>